<keyword evidence="5" id="KW-0436">Ligase</keyword>
<dbReference type="SMART" id="SM01294">
    <property type="entry name" value="PKS_PP_betabranch"/>
    <property type="match status" value="1"/>
</dbReference>
<dbReference type="STRING" id="1042163.BRLA_c024610"/>
<comment type="cofactor">
    <cofactor evidence="1">
        <name>pantetheine 4'-phosphate</name>
        <dbReference type="ChEBI" id="CHEBI:47942"/>
    </cofactor>
</comment>
<dbReference type="Gene3D" id="3.30.559.10">
    <property type="entry name" value="Chloramphenicol acetyltransferase-like domain"/>
    <property type="match status" value="3"/>
</dbReference>
<dbReference type="FunFam" id="2.30.38.10:FF:000001">
    <property type="entry name" value="Non-ribosomal peptide synthetase PvdI"/>
    <property type="match status" value="2"/>
</dbReference>
<evidence type="ECO:0000256" key="6">
    <source>
        <dbReference type="ARBA" id="ARBA00022737"/>
    </source>
</evidence>
<dbReference type="KEGG" id="blr:BRLA_c024610"/>
<dbReference type="EMBL" id="CP007806">
    <property type="protein sequence ID" value="AIG26781.1"/>
    <property type="molecule type" value="Genomic_DNA"/>
</dbReference>
<dbReference type="Proteomes" id="UP000005850">
    <property type="component" value="Chromosome"/>
</dbReference>
<dbReference type="CDD" id="cd19543">
    <property type="entry name" value="DCL_NRPS"/>
    <property type="match status" value="1"/>
</dbReference>
<feature type="domain" description="Carrier" evidence="9">
    <location>
        <begin position="1995"/>
        <end position="2069"/>
    </location>
</feature>
<dbReference type="Gene3D" id="1.10.1200.10">
    <property type="entry name" value="ACP-like"/>
    <property type="match status" value="2"/>
</dbReference>
<evidence type="ECO:0000259" key="9">
    <source>
        <dbReference type="PROSITE" id="PS50075"/>
    </source>
</evidence>
<dbReference type="InterPro" id="IPR020845">
    <property type="entry name" value="AMP-binding_CS"/>
</dbReference>
<dbReference type="FunFam" id="1.10.1200.10:FF:000005">
    <property type="entry name" value="Nonribosomal peptide synthetase 1"/>
    <property type="match status" value="2"/>
</dbReference>
<dbReference type="CDD" id="cd12117">
    <property type="entry name" value="A_NRPS_Srf_like"/>
    <property type="match status" value="1"/>
</dbReference>
<dbReference type="GO" id="GO:0005737">
    <property type="term" value="C:cytoplasm"/>
    <property type="evidence" value="ECO:0007669"/>
    <property type="project" value="TreeGrafter"/>
</dbReference>
<dbReference type="HOGENOM" id="CLU_000022_0_0_9"/>
<evidence type="ECO:0000256" key="1">
    <source>
        <dbReference type="ARBA" id="ARBA00001957"/>
    </source>
</evidence>
<dbReference type="FunFam" id="3.40.50.980:FF:000001">
    <property type="entry name" value="Non-ribosomal peptide synthetase"/>
    <property type="match status" value="2"/>
</dbReference>
<evidence type="ECO:0000256" key="4">
    <source>
        <dbReference type="ARBA" id="ARBA00022553"/>
    </source>
</evidence>
<protein>
    <submittedName>
        <fullName evidence="10">NRPS domain-containing protein</fullName>
    </submittedName>
</protein>
<dbReference type="Pfam" id="PF00501">
    <property type="entry name" value="AMP-binding"/>
    <property type="match status" value="2"/>
</dbReference>
<dbReference type="NCBIfam" id="TIGR01720">
    <property type="entry name" value="NRPS-para261"/>
    <property type="match status" value="1"/>
</dbReference>
<accession>A0A075R5R8</accession>
<dbReference type="CDD" id="cd19531">
    <property type="entry name" value="LCL_NRPS-like"/>
    <property type="match status" value="1"/>
</dbReference>
<dbReference type="NCBIfam" id="NF003417">
    <property type="entry name" value="PRK04813.1"/>
    <property type="match status" value="2"/>
</dbReference>
<dbReference type="PANTHER" id="PTHR45527:SF1">
    <property type="entry name" value="FATTY ACID SYNTHASE"/>
    <property type="match status" value="1"/>
</dbReference>
<keyword evidence="4" id="KW-0597">Phosphoprotein</keyword>
<dbReference type="SUPFAM" id="SSF47336">
    <property type="entry name" value="ACP-like"/>
    <property type="match status" value="2"/>
</dbReference>
<dbReference type="Pfam" id="PF00668">
    <property type="entry name" value="Condensation"/>
    <property type="match status" value="3"/>
</dbReference>
<dbReference type="InterPro" id="IPR010060">
    <property type="entry name" value="NRPS_synth"/>
</dbReference>
<dbReference type="PROSITE" id="PS50075">
    <property type="entry name" value="CARRIER"/>
    <property type="match status" value="2"/>
</dbReference>
<gene>
    <name evidence="10" type="ORF">BRLA_c024610</name>
</gene>
<name>A0A075R5R8_BRELA</name>
<dbReference type="FunFam" id="3.30.300.30:FF:000010">
    <property type="entry name" value="Enterobactin synthetase component F"/>
    <property type="match status" value="1"/>
</dbReference>
<dbReference type="InterPro" id="IPR000873">
    <property type="entry name" value="AMP-dep_synth/lig_dom"/>
</dbReference>
<dbReference type="NCBIfam" id="TIGR01733">
    <property type="entry name" value="AA-adenyl-dom"/>
    <property type="match status" value="2"/>
</dbReference>
<dbReference type="SMART" id="SM00823">
    <property type="entry name" value="PKS_PP"/>
    <property type="match status" value="2"/>
</dbReference>
<dbReference type="GO" id="GO:0044550">
    <property type="term" value="P:secondary metabolite biosynthetic process"/>
    <property type="evidence" value="ECO:0007669"/>
    <property type="project" value="UniProtKB-ARBA"/>
</dbReference>
<dbReference type="InterPro" id="IPR036736">
    <property type="entry name" value="ACP-like_sf"/>
</dbReference>
<evidence type="ECO:0000313" key="11">
    <source>
        <dbReference type="Proteomes" id="UP000005850"/>
    </source>
</evidence>
<dbReference type="PROSITE" id="PS00455">
    <property type="entry name" value="AMP_BINDING"/>
    <property type="match status" value="2"/>
</dbReference>
<dbReference type="PROSITE" id="PS00012">
    <property type="entry name" value="PHOSPHOPANTETHEINE"/>
    <property type="match status" value="2"/>
</dbReference>
<dbReference type="Gene3D" id="3.30.300.30">
    <property type="match status" value="2"/>
</dbReference>
<evidence type="ECO:0000313" key="10">
    <source>
        <dbReference type="EMBL" id="AIG26781.1"/>
    </source>
</evidence>
<keyword evidence="3" id="KW-0596">Phosphopantetheine</keyword>
<evidence type="ECO:0000256" key="8">
    <source>
        <dbReference type="ARBA" id="ARBA00023268"/>
    </source>
</evidence>
<dbReference type="Gene3D" id="2.30.38.10">
    <property type="entry name" value="Luciferase, Domain 3"/>
    <property type="match status" value="2"/>
</dbReference>
<organism evidence="10 11">
    <name type="scientific">Brevibacillus laterosporus LMG 15441</name>
    <dbReference type="NCBI Taxonomy" id="1042163"/>
    <lineage>
        <taxon>Bacteria</taxon>
        <taxon>Bacillati</taxon>
        <taxon>Bacillota</taxon>
        <taxon>Bacilli</taxon>
        <taxon>Bacillales</taxon>
        <taxon>Paenibacillaceae</taxon>
        <taxon>Brevibacillus</taxon>
    </lineage>
</organism>
<dbReference type="Gene3D" id="3.30.559.30">
    <property type="entry name" value="Nonribosomal peptide synthetase, condensation domain"/>
    <property type="match status" value="3"/>
</dbReference>
<dbReference type="PANTHER" id="PTHR45527">
    <property type="entry name" value="NONRIBOSOMAL PEPTIDE SYNTHETASE"/>
    <property type="match status" value="1"/>
</dbReference>
<dbReference type="Pfam" id="PF13193">
    <property type="entry name" value="AMP-binding_C"/>
    <property type="match status" value="2"/>
</dbReference>
<dbReference type="InterPro" id="IPR023213">
    <property type="entry name" value="CAT-like_dom_sf"/>
</dbReference>
<dbReference type="eggNOG" id="COG1020">
    <property type="taxonomic scope" value="Bacteria"/>
</dbReference>
<keyword evidence="8" id="KW-0511">Multifunctional enzyme</keyword>
<dbReference type="GO" id="GO:0008610">
    <property type="term" value="P:lipid biosynthetic process"/>
    <property type="evidence" value="ECO:0007669"/>
    <property type="project" value="UniProtKB-ARBA"/>
</dbReference>
<feature type="domain" description="Carrier" evidence="9">
    <location>
        <begin position="968"/>
        <end position="1043"/>
    </location>
</feature>
<dbReference type="InterPro" id="IPR001242">
    <property type="entry name" value="Condensation_dom"/>
</dbReference>
<dbReference type="Pfam" id="PF00550">
    <property type="entry name" value="PP-binding"/>
    <property type="match status" value="2"/>
</dbReference>
<reference evidence="10 11" key="1">
    <citation type="journal article" date="2011" name="J. Bacteriol.">
        <title>Genome sequence of Brevibacillus laterosporus LMG 15441, a pathogen of invertebrates.</title>
        <authorList>
            <person name="Djukic M."/>
            <person name="Poehlein A."/>
            <person name="Thurmer A."/>
            <person name="Daniel R."/>
        </authorList>
    </citation>
    <scope>NUCLEOTIDE SEQUENCE [LARGE SCALE GENOMIC DNA]</scope>
    <source>
        <strain evidence="10 11">LMG 15441</strain>
    </source>
</reference>
<dbReference type="SUPFAM" id="SSF56801">
    <property type="entry name" value="Acetyl-CoA synthetase-like"/>
    <property type="match status" value="2"/>
</dbReference>
<keyword evidence="11" id="KW-1185">Reference proteome</keyword>
<evidence type="ECO:0000256" key="7">
    <source>
        <dbReference type="ARBA" id="ARBA00023194"/>
    </source>
</evidence>
<dbReference type="FunFam" id="3.40.50.12780:FF:000012">
    <property type="entry name" value="Non-ribosomal peptide synthetase"/>
    <property type="match status" value="2"/>
</dbReference>
<dbReference type="GO" id="GO:0043041">
    <property type="term" value="P:amino acid activation for nonribosomal peptide biosynthetic process"/>
    <property type="evidence" value="ECO:0007669"/>
    <property type="project" value="TreeGrafter"/>
</dbReference>
<dbReference type="SUPFAM" id="SSF52777">
    <property type="entry name" value="CoA-dependent acyltransferases"/>
    <property type="match status" value="6"/>
</dbReference>
<keyword evidence="6" id="KW-0677">Repeat</keyword>
<dbReference type="RefSeq" id="WP_003337716.1">
    <property type="nucleotide sequence ID" value="NZ_CP007806.1"/>
</dbReference>
<dbReference type="InterPro" id="IPR006162">
    <property type="entry name" value="Ppantetheine_attach_site"/>
</dbReference>
<evidence type="ECO:0000256" key="5">
    <source>
        <dbReference type="ARBA" id="ARBA00022598"/>
    </source>
</evidence>
<dbReference type="InterPro" id="IPR009081">
    <property type="entry name" value="PP-bd_ACP"/>
</dbReference>
<dbReference type="Gene3D" id="3.40.50.980">
    <property type="match status" value="4"/>
</dbReference>
<keyword evidence="7" id="KW-0045">Antibiotic biosynthesis</keyword>
<dbReference type="GO" id="GO:0017000">
    <property type="term" value="P:antibiotic biosynthetic process"/>
    <property type="evidence" value="ECO:0007669"/>
    <property type="project" value="UniProtKB-KW"/>
</dbReference>
<proteinExistence type="inferred from homology"/>
<dbReference type="InterPro" id="IPR045851">
    <property type="entry name" value="AMP-bd_C_sf"/>
</dbReference>
<dbReference type="InterPro" id="IPR025110">
    <property type="entry name" value="AMP-bd_C"/>
</dbReference>
<comment type="similarity">
    <text evidence="2">Belongs to the ATP-dependent AMP-binding enzyme family.</text>
</comment>
<dbReference type="InterPro" id="IPR020806">
    <property type="entry name" value="PKS_PP-bd"/>
</dbReference>
<evidence type="ECO:0000256" key="2">
    <source>
        <dbReference type="ARBA" id="ARBA00006432"/>
    </source>
</evidence>
<sequence>MGEHAEIKLIQRLSPLQEGMLFHHILDRKHNAYFEQMRFKLEGPLNLEALQKSLNLLIDRYDILRSVFMYEDLDEPIQIVLKQRSTTIHYEDISSLPDAEKRNQVEAFCQQDKAKGFDLSSDLLTRMAVLKTGEATYQVIWSYHHILMDGWCFGIILGEFFEFYKQVSNNLPLTLDAVVPYSHYIQWLENQDREEALAYWKQYLLGYEERVSVPAQLSPSPSENGYQPQEYLVTLSTELTAKLTRLARQYQVTMNHVFQAVWSILLQRYNNTDDVVFGAVVSGRPSDIPDVERIVGLFINSIPVRVQIQDGLTFEDLLQQVKSAALHCEAYDYVSLADIQQQSSLQQNLFDHLLAYQNYPSRISTDELEQRIGLHISNIEVFEQTNYDFNILAAQSDDQMLLKFIYNGQRFTSDLIQGISGHLIKMMEQISADPGIVVNQLEIVTDEEKQRLLNQFNPEQCHKPYTQSIAEVFESWAECQKDSIAIVFGDDQLTYKQLNEKANQLARHLQAKGIREERSVALVLDRSIEMIVAMLAVLKAGGAYLPIDPQFPAERIGFLLKDAGVQLVLTQAQLMNVYPWRVEAIPVDDSSLYQGDASNLPPQSDGQTLALIQYTSGSTGNPKGNLTTHANVLRTVVKPNYVNIREQDRILQLSNYIFDGSIFDIYGALLNGARLVLIKREEMLDMTQLPRVITKNGVTMTLMTTALFNAVVDADLRCLAPLHKILFGGEKVSVHHVRKAMRYLGPNRLIHLYGPSENTVYSTYYSVEQVSADAFTIPIGKPVNQTQLFVLDQKQNLQPIGVPGELCIGGGGLVRGYLDRDELTEEKFIPHPFLPGERIYRTGDVVKWLWDGNLEYVSRLDHLVKIRGYRIEPGEVTHVLLQHPKVQDAIVVDRKDSSGLVYLVAYYVGNDVEPDELRQALGQSLPDYMIPGYFVGMEKLPLTPNGKVDRNQLPEVSEQLQQGFEYIAPSDELEIALVQIWEEVLGQSRVGVKDNFFSIGGHSIKATMLASRISMQLEITFPLKAVFQCPTIRGMADFIRNATTCEYETIEKIDHKKYYGTTSAQKRLYVIQQFEGAETSYNMPLMLSIQGSLDIQRTCSVWRSLMDRHEALRTSFTLVDGVLMQQVHENLEVSFEVREAPKASEAELNKMIEQFIQPFDLSQAPLVRGLIIRVSDTRFVLVVDMHHIISDGVSMKLLVEEFNQLYLGKELPELRIQYKDYAAWLQTRMQGGEAARQEEFWLHTFSGELPVLDMPTDYARGSVQQFKGDRYTFTLDEKQTAMINRFCEHNQVTLFMTLIAAYNVLLSKYTGQEDIIVGSPIAGRQHAELEPLVGMFVNTLALRNKPTANKSFREFLSEVKENLLNAYEHQDYPLEELIDKLSLRRDLSRNPLFDMTFAVQNITFTDQNLPALTIDNYAYPYKVAKFDMTVQVAEMDGKLMFDWEYSTSLYKQETIERMAGHLIQIISAVVLDSDQLLAQIDMVTPEEKKQLLTTFNDTQVDYPVHQLVHELIEYHAKKRPNHIALIDDWQQLTYQQFNEKANQLARKLRSKGVGSESIVAIIADHSVEMAIAVLAVLKAGGAFLPIAPDYPVERMDYMLKEAGSKWLLIHTKLPIPLAFDGDILALSDASLYQGETDDLEPVNTSSNLAYVIFTSGSTGQPKGVMIEHRSLINLCCGVKEKYELTSQDRMTKYAGFSFDATIWEIFPCLTSGATLHLLSDEVRYDIERLHRYYQQHQITVSYLPTQMFELFMEWPTQSLRILNTGGDKLNRFIPQPCRFINNYGPSENTVLATSYEVTKALPNIPIGKPANNVFIYVINHHGQLQPIGVPGELCISGAGLARGYLNRDDLTNTAFTPNPFVEGERMYRTGDIARWLPDGNLEFLGRKDQQVKIRGYRIELGEIESRLNAFETIQMAVVEPKELESKKVLCAYIVADEAPDYGELRKYLAVHLPDYMIPTFYITLPKLPLTTNGKVDRKALPLPSTDEQYGKQYVAPTNETQELLAKIFAEVLGIDRIGIQDNFFELGGDSINAIQIVARLGKYQLKADINQIFLYPTIEELSLYVKQMKSVATQEEIVGEVPLTPIQHWFFAQQMADQHHWNQSVMLHAPTGLEVEILRAVLTELISHHDALRMIYSMESVGHVIQINRGVKEADEKAFSLAIIDLRNEYDSAVLTSRIEAEATRIQESLDLTQGPLFKATVFQTAWGDHLLLTIHHLVVDGVSWRILLEDLQTAYDQVQRGEVIQLPDKTHSYQDWARALKEYADSKTIAKEWDYWKKLETIQIQPLPQDHMDGTNKWQDLQSEVAHLTSEETDNLLKHATQAYHTEINDLLLTALARTIHEWTGESNILVDLEGHGRENIIKEINISRTIGWFTSLYPVNLTISSEHDLSYQIKATKESLRSVPQKGIGYGILTYLAGSDQCEGCQLTRKSEISFNYLGQFEQAKGEGLLQPSDMPKGPLFSPNSNRSYQLDVIGSVSEKQLHIQILYSQKHYQDSTIAKLVDRYMHHLRLIINHCLQKEGPDITPSDVGDEELTFEELDDIADFINNL</sequence>
<dbReference type="CDD" id="cd19534">
    <property type="entry name" value="E_NRPS"/>
    <property type="match status" value="1"/>
</dbReference>
<dbReference type="GO" id="GO:0016874">
    <property type="term" value="F:ligase activity"/>
    <property type="evidence" value="ECO:0007669"/>
    <property type="project" value="UniProtKB-KW"/>
</dbReference>
<dbReference type="GO" id="GO:0031177">
    <property type="term" value="F:phosphopantetheine binding"/>
    <property type="evidence" value="ECO:0007669"/>
    <property type="project" value="InterPro"/>
</dbReference>
<dbReference type="InterPro" id="IPR010071">
    <property type="entry name" value="AA_adenyl_dom"/>
</dbReference>
<evidence type="ECO:0000256" key="3">
    <source>
        <dbReference type="ARBA" id="ARBA00022450"/>
    </source>
</evidence>